<reference evidence="2 3" key="1">
    <citation type="submission" date="2022-01" db="EMBL/GenBank/DDBJ databases">
        <title>Whole genome-based taxonomy of the Shewanellaceae.</title>
        <authorList>
            <person name="Martin-Rodriguez A.J."/>
        </authorList>
    </citation>
    <scope>NUCLEOTIDE SEQUENCE [LARGE SCALE GENOMIC DNA]</scope>
    <source>
        <strain evidence="2 3">DSM 17177</strain>
    </source>
</reference>
<dbReference type="Gene3D" id="3.40.1260.10">
    <property type="entry name" value="DsrEFH-like"/>
    <property type="match status" value="1"/>
</dbReference>
<name>A0ABT0L9Q7_9GAMM</name>
<evidence type="ECO:0000313" key="3">
    <source>
        <dbReference type="Proteomes" id="UP001203423"/>
    </source>
</evidence>
<dbReference type="SUPFAM" id="SSF75169">
    <property type="entry name" value="DsrEFH-like"/>
    <property type="match status" value="1"/>
</dbReference>
<dbReference type="InterPro" id="IPR027396">
    <property type="entry name" value="DsrEFH-like"/>
</dbReference>
<comment type="similarity">
    <text evidence="1">Belongs to the DsrF/TusC family.</text>
</comment>
<dbReference type="PANTHER" id="PTHR38780:SF1">
    <property type="entry name" value="PROTEIN TUSC"/>
    <property type="match status" value="1"/>
</dbReference>
<dbReference type="EMBL" id="JAKIKS010000024">
    <property type="protein sequence ID" value="MCL1124444.1"/>
    <property type="molecule type" value="Genomic_DNA"/>
</dbReference>
<dbReference type="RefSeq" id="WP_248939726.1">
    <property type="nucleotide sequence ID" value="NZ_JAKIKS010000024.1"/>
</dbReference>
<proteinExistence type="inferred from homology"/>
<organism evidence="2 3">
    <name type="scientific">Shewanella surugensis</name>
    <dbReference type="NCBI Taxonomy" id="212020"/>
    <lineage>
        <taxon>Bacteria</taxon>
        <taxon>Pseudomonadati</taxon>
        <taxon>Pseudomonadota</taxon>
        <taxon>Gammaproteobacteria</taxon>
        <taxon>Alteromonadales</taxon>
        <taxon>Shewanellaceae</taxon>
        <taxon>Shewanella</taxon>
    </lineage>
</organism>
<sequence length="118" mass="13036">MKKVTIIFRRGPHDNAAGREGLDLALLSASYEQEVSLVFTADGLFNLLSNQAPERIGCKDYIATFKALPLYDIDSVFVCQDAMQALGLVPEDFIIPITLCAADVIQQQLQSADQVWVF</sequence>
<dbReference type="NCBIfam" id="TIGR03010">
    <property type="entry name" value="sulf_tusC_dsrF"/>
    <property type="match status" value="1"/>
</dbReference>
<dbReference type="InterPro" id="IPR003787">
    <property type="entry name" value="Sulphur_relay_DsrE/F-like"/>
</dbReference>
<accession>A0ABT0L9Q7</accession>
<protein>
    <submittedName>
        <fullName evidence="2">Sulfurtransferase complex subunit TusC</fullName>
    </submittedName>
</protein>
<dbReference type="Proteomes" id="UP001203423">
    <property type="component" value="Unassembled WGS sequence"/>
</dbReference>
<evidence type="ECO:0000313" key="2">
    <source>
        <dbReference type="EMBL" id="MCL1124444.1"/>
    </source>
</evidence>
<evidence type="ECO:0000256" key="1">
    <source>
        <dbReference type="ARBA" id="ARBA00005996"/>
    </source>
</evidence>
<dbReference type="Pfam" id="PF02635">
    <property type="entry name" value="DsrE"/>
    <property type="match status" value="1"/>
</dbReference>
<gene>
    <name evidence="2" type="primary">tusC</name>
    <name evidence="2" type="ORF">L2764_08135</name>
</gene>
<dbReference type="InterPro" id="IPR017462">
    <property type="entry name" value="Sulphur_relay_TusC/DsrF"/>
</dbReference>
<keyword evidence="3" id="KW-1185">Reference proteome</keyword>
<dbReference type="NCBIfam" id="NF001238">
    <property type="entry name" value="PRK00211.1"/>
    <property type="match status" value="1"/>
</dbReference>
<comment type="caution">
    <text evidence="2">The sequence shown here is derived from an EMBL/GenBank/DDBJ whole genome shotgun (WGS) entry which is preliminary data.</text>
</comment>
<dbReference type="PANTHER" id="PTHR38780">
    <property type="entry name" value="PROTEIN TUSC"/>
    <property type="match status" value="1"/>
</dbReference>